<name>A0ABU5NHJ8_9BACI</name>
<comment type="caution">
    <text evidence="2">The sequence shown here is derived from an EMBL/GenBank/DDBJ whole genome shotgun (WGS) entry which is preliminary data.</text>
</comment>
<dbReference type="RefSeq" id="WP_322610709.1">
    <property type="nucleotide sequence ID" value="NZ_JAXLNX010000005.1"/>
</dbReference>
<evidence type="ECO:0000259" key="1">
    <source>
        <dbReference type="PROSITE" id="PS50943"/>
    </source>
</evidence>
<dbReference type="SMART" id="SM00530">
    <property type="entry name" value="HTH_XRE"/>
    <property type="match status" value="1"/>
</dbReference>
<dbReference type="CDD" id="cd00093">
    <property type="entry name" value="HTH_XRE"/>
    <property type="match status" value="1"/>
</dbReference>
<sequence length="74" mass="8655">MKVFSLDFIKQRRQELNMTLQEAANAMEMKNASTYLKYENGVYAFKAEQLPLLASILKCREENFFEQKISKTAI</sequence>
<evidence type="ECO:0000313" key="2">
    <source>
        <dbReference type="EMBL" id="MEA0975508.1"/>
    </source>
</evidence>
<dbReference type="Proteomes" id="UP001289615">
    <property type="component" value="Unassembled WGS sequence"/>
</dbReference>
<dbReference type="SUPFAM" id="SSF47413">
    <property type="entry name" value="lambda repressor-like DNA-binding domains"/>
    <property type="match status" value="1"/>
</dbReference>
<dbReference type="InterPro" id="IPR010982">
    <property type="entry name" value="Lambda_DNA-bd_dom_sf"/>
</dbReference>
<dbReference type="PROSITE" id="PS50943">
    <property type="entry name" value="HTH_CROC1"/>
    <property type="match status" value="1"/>
</dbReference>
<reference evidence="2 3" key="1">
    <citation type="submission" date="2023-12" db="EMBL/GenBank/DDBJ databases">
        <title>Genome comparison identifies genes involved in endophytic behavior of Lysinibacillus irui and provides insights into its role as a plant-growth promoting bacterium.</title>
        <authorList>
            <person name="Hilario S."/>
            <person name="Matos I."/>
            <person name="Goncalves M.F.M."/>
            <person name="Pardo C.A."/>
            <person name="Santos M.J."/>
        </authorList>
    </citation>
    <scope>NUCLEOTIDE SEQUENCE [LARGE SCALE GENOMIC DNA]</scope>
    <source>
        <strain evidence="2 3">B3</strain>
    </source>
</reference>
<dbReference type="EMBL" id="JAXUIA010000002">
    <property type="protein sequence ID" value="MEA0975508.1"/>
    <property type="molecule type" value="Genomic_DNA"/>
</dbReference>
<gene>
    <name evidence="2" type="ORF">U6C28_04290</name>
</gene>
<evidence type="ECO:0000313" key="3">
    <source>
        <dbReference type="Proteomes" id="UP001289615"/>
    </source>
</evidence>
<dbReference type="InterPro" id="IPR001387">
    <property type="entry name" value="Cro/C1-type_HTH"/>
</dbReference>
<proteinExistence type="predicted"/>
<protein>
    <submittedName>
        <fullName evidence="2">Helix-turn-helix transcriptional regulator</fullName>
    </submittedName>
</protein>
<feature type="domain" description="HTH cro/C1-type" evidence="1">
    <location>
        <begin position="9"/>
        <end position="64"/>
    </location>
</feature>
<dbReference type="Pfam" id="PF01381">
    <property type="entry name" value="HTH_3"/>
    <property type="match status" value="1"/>
</dbReference>
<keyword evidence="3" id="KW-1185">Reference proteome</keyword>
<organism evidence="2 3">
    <name type="scientific">Lysinibacillus irui</name>
    <dbReference type="NCBI Taxonomy" id="2998077"/>
    <lineage>
        <taxon>Bacteria</taxon>
        <taxon>Bacillati</taxon>
        <taxon>Bacillota</taxon>
        <taxon>Bacilli</taxon>
        <taxon>Bacillales</taxon>
        <taxon>Bacillaceae</taxon>
        <taxon>Lysinibacillus</taxon>
    </lineage>
</organism>
<dbReference type="Gene3D" id="1.10.260.40">
    <property type="entry name" value="lambda repressor-like DNA-binding domains"/>
    <property type="match status" value="1"/>
</dbReference>
<accession>A0ABU5NHJ8</accession>